<dbReference type="GO" id="GO:0003700">
    <property type="term" value="F:DNA-binding transcription factor activity"/>
    <property type="evidence" value="ECO:0007669"/>
    <property type="project" value="TreeGrafter"/>
</dbReference>
<dbReference type="GO" id="GO:0005634">
    <property type="term" value="C:nucleus"/>
    <property type="evidence" value="ECO:0007669"/>
    <property type="project" value="UniProtKB-SubCell"/>
</dbReference>
<dbReference type="AlphaFoldDB" id="A0AAN7GHP2"/>
<dbReference type="GO" id="GO:0009909">
    <property type="term" value="P:regulation of flower development"/>
    <property type="evidence" value="ECO:0007669"/>
    <property type="project" value="InterPro"/>
</dbReference>
<dbReference type="Pfam" id="PF06203">
    <property type="entry name" value="CCT"/>
    <property type="match status" value="1"/>
</dbReference>
<keyword evidence="6" id="KW-1185">Reference proteome</keyword>
<dbReference type="InterPro" id="IPR010402">
    <property type="entry name" value="CCT_domain"/>
</dbReference>
<dbReference type="Proteomes" id="UP001345219">
    <property type="component" value="Chromosome 19"/>
</dbReference>
<sequence>MYGTSWTQEGYEYGSATAALPFPLMPLSQLGAPSDDDHYHLQQPMVYPDGGAATSYASSGCSSCYDSPVSSLAAPSCGGDLAGACLMQRSISSHAILHPISGQYENYSLSPYLATSEFADQDDGPVRRVYSAGDLQRMNGAMSTMATMESCGYKRSESPSLPLRSESSLIIEGMNRACRYSPKEKKERIERYRSKRNKRNFNKKIKYACRKTLADSRPRIRGRFARNDEPDRKSTSPRMEDEWNLQMGREYDELEVEDNNWITFINAFSSGNPIIP</sequence>
<comment type="subcellular location">
    <subcellularLocation>
        <location evidence="1 3">Nucleus</location>
    </subcellularLocation>
</comment>
<comment type="caution">
    <text evidence="5">The sequence shown here is derived from an EMBL/GenBank/DDBJ whole genome shotgun (WGS) entry which is preliminary data.</text>
</comment>
<reference evidence="5 6" key="1">
    <citation type="journal article" date="2023" name="Hortic Res">
        <title>Pangenome of water caltrop reveals structural variations and asymmetric subgenome divergence after allopolyploidization.</title>
        <authorList>
            <person name="Zhang X."/>
            <person name="Chen Y."/>
            <person name="Wang L."/>
            <person name="Yuan Y."/>
            <person name="Fang M."/>
            <person name="Shi L."/>
            <person name="Lu R."/>
            <person name="Comes H.P."/>
            <person name="Ma Y."/>
            <person name="Chen Y."/>
            <person name="Huang G."/>
            <person name="Zhou Y."/>
            <person name="Zheng Z."/>
            <person name="Qiu Y."/>
        </authorList>
    </citation>
    <scope>NUCLEOTIDE SEQUENCE [LARGE SCALE GENOMIC DNA]</scope>
    <source>
        <tissue evidence="5">Roots</tissue>
    </source>
</reference>
<gene>
    <name evidence="5" type="ORF">SAY87_025432</name>
</gene>
<accession>A0AAN7GHP2</accession>
<dbReference type="PANTHER" id="PTHR31319:SF114">
    <property type="entry name" value="OS12G0262400 PROTEIN"/>
    <property type="match status" value="1"/>
</dbReference>
<evidence type="ECO:0000256" key="2">
    <source>
        <dbReference type="ARBA" id="ARBA00023242"/>
    </source>
</evidence>
<dbReference type="InterPro" id="IPR045281">
    <property type="entry name" value="CONSTANS-like"/>
</dbReference>
<evidence type="ECO:0000256" key="3">
    <source>
        <dbReference type="PROSITE-ProRule" id="PRU00357"/>
    </source>
</evidence>
<proteinExistence type="predicted"/>
<dbReference type="PANTHER" id="PTHR31319">
    <property type="entry name" value="ZINC FINGER PROTEIN CONSTANS-LIKE 4"/>
    <property type="match status" value="1"/>
</dbReference>
<evidence type="ECO:0000313" key="5">
    <source>
        <dbReference type="EMBL" id="KAK4741844.1"/>
    </source>
</evidence>
<name>A0AAN7GHP2_9MYRT</name>
<protein>
    <recommendedName>
        <fullName evidence="4">CCT domain-containing protein</fullName>
    </recommendedName>
</protein>
<feature type="domain" description="CCT" evidence="4">
    <location>
        <begin position="185"/>
        <end position="227"/>
    </location>
</feature>
<keyword evidence="2 3" id="KW-0539">Nucleus</keyword>
<dbReference type="EMBL" id="JAXIOK010000024">
    <property type="protein sequence ID" value="KAK4741844.1"/>
    <property type="molecule type" value="Genomic_DNA"/>
</dbReference>
<evidence type="ECO:0000259" key="4">
    <source>
        <dbReference type="PROSITE" id="PS51017"/>
    </source>
</evidence>
<evidence type="ECO:0000313" key="6">
    <source>
        <dbReference type="Proteomes" id="UP001345219"/>
    </source>
</evidence>
<organism evidence="5 6">
    <name type="scientific">Trapa incisa</name>
    <dbReference type="NCBI Taxonomy" id="236973"/>
    <lineage>
        <taxon>Eukaryota</taxon>
        <taxon>Viridiplantae</taxon>
        <taxon>Streptophyta</taxon>
        <taxon>Embryophyta</taxon>
        <taxon>Tracheophyta</taxon>
        <taxon>Spermatophyta</taxon>
        <taxon>Magnoliopsida</taxon>
        <taxon>eudicotyledons</taxon>
        <taxon>Gunneridae</taxon>
        <taxon>Pentapetalae</taxon>
        <taxon>rosids</taxon>
        <taxon>malvids</taxon>
        <taxon>Myrtales</taxon>
        <taxon>Lythraceae</taxon>
        <taxon>Trapa</taxon>
    </lineage>
</organism>
<dbReference type="PROSITE" id="PS51017">
    <property type="entry name" value="CCT"/>
    <property type="match status" value="1"/>
</dbReference>
<evidence type="ECO:0000256" key="1">
    <source>
        <dbReference type="ARBA" id="ARBA00004123"/>
    </source>
</evidence>